<protein>
    <submittedName>
        <fullName evidence="1">Uncharacterized protein</fullName>
    </submittedName>
</protein>
<organism evidence="1 2">
    <name type="scientific">Aspergillus novoparasiticus</name>
    <dbReference type="NCBI Taxonomy" id="986946"/>
    <lineage>
        <taxon>Eukaryota</taxon>
        <taxon>Fungi</taxon>
        <taxon>Dikarya</taxon>
        <taxon>Ascomycota</taxon>
        <taxon>Pezizomycotina</taxon>
        <taxon>Eurotiomycetes</taxon>
        <taxon>Eurotiomycetidae</taxon>
        <taxon>Eurotiales</taxon>
        <taxon>Aspergillaceae</taxon>
        <taxon>Aspergillus</taxon>
        <taxon>Aspergillus subgen. Circumdati</taxon>
    </lineage>
</organism>
<reference evidence="1 2" key="1">
    <citation type="submission" date="2019-04" db="EMBL/GenBank/DDBJ databases">
        <title>Fungal friends and foes A comparative genomics study of 23 Aspergillus species from section Flavi.</title>
        <authorList>
            <consortium name="DOE Joint Genome Institute"/>
            <person name="Kjaerbolling I."/>
            <person name="Vesth T.C."/>
            <person name="Frisvad J.C."/>
            <person name="Nybo J.L."/>
            <person name="Theobald S."/>
            <person name="Kildgaard S."/>
            <person name="Petersen T.I."/>
            <person name="Kuo A."/>
            <person name="Sato A."/>
            <person name="Lyhne E.K."/>
            <person name="Kogle M.E."/>
            <person name="Wiebenga A."/>
            <person name="Kun R.S."/>
            <person name="Lubbers R.J."/>
            <person name="Makela M.R."/>
            <person name="Barry K."/>
            <person name="Chovatia M."/>
            <person name="Clum A."/>
            <person name="Daum C."/>
            <person name="Haridas S."/>
            <person name="He G."/>
            <person name="LaButti K."/>
            <person name="Lipzen A."/>
            <person name="Mondo S."/>
            <person name="Pangilinan J."/>
            <person name="Riley R."/>
            <person name="Salamov A."/>
            <person name="Simmons B.A."/>
            <person name="Magnuson J.K."/>
            <person name="Henrissat B."/>
            <person name="Mortensen U.H."/>
            <person name="Larsen T.O."/>
            <person name="De vries R.P."/>
            <person name="Grigoriev I.V."/>
            <person name="Machida M."/>
            <person name="Baker S.E."/>
            <person name="Andersen M.R."/>
        </authorList>
    </citation>
    <scope>NUCLEOTIDE SEQUENCE [LARGE SCALE GENOMIC DNA]</scope>
    <source>
        <strain evidence="1 2">CBS 126849</strain>
    </source>
</reference>
<dbReference type="Proteomes" id="UP000326799">
    <property type="component" value="Unassembled WGS sequence"/>
</dbReference>
<sequence length="171" mass="19089">MPPGLTAEEAVAKLVKFANAFQLLTNGEPPANAKGAKQKMMYLEVLRNVRRKCGDTGVILCAAGLGISAITNMRNDERVFLPYRLAEKWDELEIDVFSRLAHRNAPLASVHGDVYELSMEDVKKIAAMPGQITGKIRLIDPYNRYQSSFVTIPLSKELTDSLIIDRERIVE</sequence>
<accession>A0A5N6E9I2</accession>
<dbReference type="EMBL" id="ML733717">
    <property type="protein sequence ID" value="KAB8213070.1"/>
    <property type="molecule type" value="Genomic_DNA"/>
</dbReference>
<evidence type="ECO:0000313" key="2">
    <source>
        <dbReference type="Proteomes" id="UP000326799"/>
    </source>
</evidence>
<proteinExistence type="predicted"/>
<gene>
    <name evidence="1" type="ORF">BDV33DRAFT_197118</name>
</gene>
<name>A0A5N6E9I2_9EURO</name>
<evidence type="ECO:0000313" key="1">
    <source>
        <dbReference type="EMBL" id="KAB8213070.1"/>
    </source>
</evidence>
<dbReference type="AlphaFoldDB" id="A0A5N6E9I2"/>
<keyword evidence="2" id="KW-1185">Reference proteome</keyword>